<dbReference type="InterPro" id="IPR037252">
    <property type="entry name" value="Mib_Herc2_sf"/>
</dbReference>
<evidence type="ECO:0000313" key="4">
    <source>
        <dbReference type="EMBL" id="CAE2323684.1"/>
    </source>
</evidence>
<dbReference type="InterPro" id="IPR010606">
    <property type="entry name" value="Mib_Herc2"/>
</dbReference>
<evidence type="ECO:0000259" key="3">
    <source>
        <dbReference type="PROSITE" id="PS51416"/>
    </source>
</evidence>
<feature type="compositionally biased region" description="Basic and acidic residues" evidence="1">
    <location>
        <begin position="945"/>
        <end position="963"/>
    </location>
</feature>
<dbReference type="EMBL" id="HBKN01036914">
    <property type="protein sequence ID" value="CAE2323688.1"/>
    <property type="molecule type" value="Transcribed_RNA"/>
</dbReference>
<sequence>MSSAVKGGVSRMTNAASSITSKTTSLTTSFVMDAASITMDAAKKTTQYTNNLVSDAAALAFDREEKVDEEPLEELPPLSISSCWAPFDDSHLYLKREDLEQMVSKVDANIRKSLNDCTKRAEAIRAKEARVSDVNVLASQHGLHVMYTRAISCILFPHTPASQEEMSMWTQDDYNLLREWCGKCDDRVRVTESHHHAAMEFLDSFDGKGALMAGLNERLTLVNQHPFYDREQFASPEDYESWKIFELSAVERQKQVLVKYNKTELIVDVMEVRASESMNQELAEKSSSMASMLKKPISLTTQFGRAFAEAPVSSVVRATGAMVSAPSNFAKAMVATRSQIWSVISFATYQHKSEMVGDIIPEEPVVSINDGVTWQVRPHEKGAVCIQLWRKKKYVVSIKASADEVLGSVMFCWEELHQAAELNKPIEGWFQFEDGSYDEKGHPCPGGREVKLKIQLVTKPIDGTEEQPLLDPVDELHKVYTDFYRALNPGLSMMPPPGVDWLLKEMRMKCGIGESWHHLLRLSPGLNLTTPPGLEKSAELEIREGRLAALLECIKSGAAARVGTIKPVEDGLLFALHYIQGQIRNNLLRFPYQYACEDGEDEYQEPIELRLFIEIDEAINQEFQNFSGKIDGLLESNMLIQCSSSHLSTDQVVSEGMKHFVNDFYGRSLRAALHKAPPGELIPEGEMEVKHLKKICKRCEQMIVKLHENFAPVVSWDSELKAFETLIDLVTVDVLSAIAAYHVRGPSHDAFEEGSVEATLLKLHLRINSLRRILVELQPSIRCDGLATATGPVLSAWVEKTRENMFKWMDKSMALDQWVPVALESGNGYTSSLIDVFSSAENACRTFVTVRMGALPAVREAFLELLGDVCLRYVEMMNHEAEKEHAAAAQAKKLNTKTSHGLGSMLGLMSFQKVGDLKFMHGVQTLVSSPVNRFSSQSAGGSEHGSSKGDEEQVTQEEKTWEERGEEYLEKMEHLADELASVSAWKKNLGALGKKSLQASISITKKTASLATFGKVGVKSNGSTPSGTETPKPESKASKQQPKKKLTSHDFFDGQPLVSQQACPRISNAMEVKGQLDNLIAILEQDPGFLGGEGCHQIPIDMDDPFQEHAKSDDWTLSPRVLDMYNRVRVGVEDSVEVELRPLLQWLATTIAAALTEEAGSSDDGGASAREACMSVNFFEGQKVVRGPDWKWGRQDGWEEGSETPPVGLVTLMKPNGWCKVLWENGHEDSYRCGAEGDHFDVQPLDLKLPEPPLPPAVAAIEDALEATLAALRESLSDKGFMQCLRVIWLACVSVLETCLHDDLTGNRGVLLRARALAERLKNYMHAGGAGVSMPMLDKSSMALMQTIEASLM</sequence>
<reference evidence="5" key="1">
    <citation type="submission" date="2021-01" db="EMBL/GenBank/DDBJ databases">
        <authorList>
            <person name="Corre E."/>
            <person name="Pelletier E."/>
            <person name="Niang G."/>
            <person name="Scheremetjew M."/>
            <person name="Finn R."/>
            <person name="Kale V."/>
            <person name="Holt S."/>
            <person name="Cochrane G."/>
            <person name="Meng A."/>
            <person name="Brown T."/>
            <person name="Cohen L."/>
        </authorList>
    </citation>
    <scope>NUCLEOTIDE SEQUENCE</scope>
    <source>
        <strain evidence="5">CCMP 2712</strain>
    </source>
</reference>
<feature type="region of interest" description="Disordered" evidence="1">
    <location>
        <begin position="1016"/>
        <end position="1051"/>
    </location>
</feature>
<feature type="region of interest" description="Disordered" evidence="1">
    <location>
        <begin position="931"/>
        <end position="963"/>
    </location>
</feature>
<dbReference type="PROSITE" id="PS51416">
    <property type="entry name" value="MIB_HERC2"/>
    <property type="match status" value="1"/>
</dbReference>
<dbReference type="EMBL" id="HBKN01036911">
    <property type="protein sequence ID" value="CAE2323684.1"/>
    <property type="molecule type" value="Transcribed_RNA"/>
</dbReference>
<proteinExistence type="predicted"/>
<feature type="domain" description="MHD2" evidence="2">
    <location>
        <begin position="1255"/>
        <end position="1353"/>
    </location>
</feature>
<evidence type="ECO:0000313" key="5">
    <source>
        <dbReference type="EMBL" id="CAE2323688.1"/>
    </source>
</evidence>
<dbReference type="InterPro" id="IPR014772">
    <property type="entry name" value="Munc13_dom-2"/>
</dbReference>
<dbReference type="GO" id="GO:0004842">
    <property type="term" value="F:ubiquitin-protein transferase activity"/>
    <property type="evidence" value="ECO:0007669"/>
    <property type="project" value="InterPro"/>
</dbReference>
<dbReference type="Gene3D" id="1.10.357.50">
    <property type="match status" value="1"/>
</dbReference>
<feature type="compositionally biased region" description="Polar residues" evidence="1">
    <location>
        <begin position="1020"/>
        <end position="1029"/>
    </location>
</feature>
<evidence type="ECO:0000259" key="2">
    <source>
        <dbReference type="PROSITE" id="PS51259"/>
    </source>
</evidence>
<evidence type="ECO:0000256" key="1">
    <source>
        <dbReference type="SAM" id="MobiDB-lite"/>
    </source>
</evidence>
<feature type="compositionally biased region" description="Polar residues" evidence="1">
    <location>
        <begin position="931"/>
        <end position="940"/>
    </location>
</feature>
<protein>
    <submittedName>
        <fullName evidence="5">Uncharacterized protein</fullName>
    </submittedName>
</protein>
<dbReference type="GO" id="GO:0016567">
    <property type="term" value="P:protein ubiquitination"/>
    <property type="evidence" value="ECO:0007669"/>
    <property type="project" value="InterPro"/>
</dbReference>
<accession>A0A6U6BXC2</accession>
<dbReference type="Gene3D" id="2.30.30.40">
    <property type="entry name" value="SH3 Domains"/>
    <property type="match status" value="1"/>
</dbReference>
<feature type="domain" description="MIB/HERC2" evidence="3">
    <location>
        <begin position="1170"/>
        <end position="1248"/>
    </location>
</feature>
<organism evidence="5">
    <name type="scientific">Guillardia theta</name>
    <name type="common">Cryptophyte</name>
    <name type="synonym">Cryptomonas phi</name>
    <dbReference type="NCBI Taxonomy" id="55529"/>
    <lineage>
        <taxon>Eukaryota</taxon>
        <taxon>Cryptophyceae</taxon>
        <taxon>Pyrenomonadales</taxon>
        <taxon>Geminigeraceae</taxon>
        <taxon>Guillardia</taxon>
    </lineage>
</organism>
<name>A0A6U6BXC2_GUITH</name>
<dbReference type="SUPFAM" id="SSF159034">
    <property type="entry name" value="Mib/herc2 domain-like"/>
    <property type="match status" value="1"/>
</dbReference>
<dbReference type="PROSITE" id="PS51259">
    <property type="entry name" value="MHD2"/>
    <property type="match status" value="1"/>
</dbReference>
<dbReference type="Pfam" id="PF06701">
    <property type="entry name" value="MIB_HERC2"/>
    <property type="match status" value="1"/>
</dbReference>
<gene>
    <name evidence="4" type="ORF">GTHE00462_LOCUS28913</name>
    <name evidence="5" type="ORF">GTHE00462_LOCUS28915</name>
</gene>
<dbReference type="GO" id="GO:0046872">
    <property type="term" value="F:metal ion binding"/>
    <property type="evidence" value="ECO:0007669"/>
    <property type="project" value="InterPro"/>
</dbReference>